<accession>A0A450WD71</accession>
<reference evidence="1" key="1">
    <citation type="submission" date="2019-02" db="EMBL/GenBank/DDBJ databases">
        <authorList>
            <person name="Gruber-Vodicka R. H."/>
            <person name="Seah K. B. B."/>
        </authorList>
    </citation>
    <scope>NUCLEOTIDE SEQUENCE</scope>
    <source>
        <strain evidence="1">BECK_BY7</strain>
    </source>
</reference>
<organism evidence="1">
    <name type="scientific">Candidatus Kentrum sp. LFY</name>
    <dbReference type="NCBI Taxonomy" id="2126342"/>
    <lineage>
        <taxon>Bacteria</taxon>
        <taxon>Pseudomonadati</taxon>
        <taxon>Pseudomonadota</taxon>
        <taxon>Gammaproteobacteria</taxon>
        <taxon>Candidatus Kentrum</taxon>
    </lineage>
</organism>
<name>A0A450WD71_9GAMM</name>
<evidence type="ECO:0000313" key="1">
    <source>
        <dbReference type="EMBL" id="VFK14945.1"/>
    </source>
</evidence>
<sequence length="39" mass="4367">MREIFVERPGESSKGIFANPEINRFYLGKAACRIRAAPA</sequence>
<dbReference type="AlphaFoldDB" id="A0A450WD71"/>
<protein>
    <submittedName>
        <fullName evidence="1">Uncharacterized protein</fullName>
    </submittedName>
</protein>
<proteinExistence type="predicted"/>
<gene>
    <name evidence="1" type="ORF">BECKLFY1418C_GA0070996_10121</name>
</gene>
<dbReference type="EMBL" id="CAADFN010000012">
    <property type="protein sequence ID" value="VFK14945.1"/>
    <property type="molecule type" value="Genomic_DNA"/>
</dbReference>